<evidence type="ECO:0000313" key="3">
    <source>
        <dbReference type="Proteomes" id="UP000694388"/>
    </source>
</evidence>
<name>A0A8C4QQ57_EPTBU</name>
<accession>A0A8C4QQ57</accession>
<evidence type="ECO:0000313" key="2">
    <source>
        <dbReference type="Ensembl" id="ENSEBUP00000018775.1"/>
    </source>
</evidence>
<dbReference type="InterPro" id="IPR011990">
    <property type="entry name" value="TPR-like_helical_dom_sf"/>
</dbReference>
<dbReference type="Gene3D" id="1.25.40.10">
    <property type="entry name" value="Tetratricopeptide repeat domain"/>
    <property type="match status" value="1"/>
</dbReference>
<dbReference type="Ensembl" id="ENSEBUT00000019396.1">
    <property type="protein sequence ID" value="ENSEBUP00000018820.1"/>
    <property type="gene ID" value="ENSEBUG00000011715.1"/>
</dbReference>
<protein>
    <submittedName>
        <fullName evidence="2">Uncharacterized protein</fullName>
    </submittedName>
</protein>
<keyword evidence="3" id="KW-1185">Reference proteome</keyword>
<dbReference type="SUPFAM" id="SSF48452">
    <property type="entry name" value="TPR-like"/>
    <property type="match status" value="1"/>
</dbReference>
<proteinExistence type="predicted"/>
<dbReference type="InterPro" id="IPR019734">
    <property type="entry name" value="TPR_rpt"/>
</dbReference>
<dbReference type="Ensembl" id="ENSEBUT00000019373.1">
    <property type="protein sequence ID" value="ENSEBUP00000018797.1"/>
    <property type="gene ID" value="ENSEBUG00000011715.1"/>
</dbReference>
<evidence type="ECO:0000256" key="1">
    <source>
        <dbReference type="SAM" id="MobiDB-lite"/>
    </source>
</evidence>
<dbReference type="AlphaFoldDB" id="A0A8C4QQ57"/>
<dbReference type="Proteomes" id="UP000694388">
    <property type="component" value="Unplaced"/>
</dbReference>
<reference evidence="2" key="1">
    <citation type="submission" date="2025-05" db="UniProtKB">
        <authorList>
            <consortium name="Ensembl"/>
        </authorList>
    </citation>
    <scope>IDENTIFICATION</scope>
</reference>
<feature type="compositionally biased region" description="Basic and acidic residues" evidence="1">
    <location>
        <begin position="434"/>
        <end position="476"/>
    </location>
</feature>
<organism evidence="2 3">
    <name type="scientific">Eptatretus burgeri</name>
    <name type="common">Inshore hagfish</name>
    <dbReference type="NCBI Taxonomy" id="7764"/>
    <lineage>
        <taxon>Eukaryota</taxon>
        <taxon>Metazoa</taxon>
        <taxon>Chordata</taxon>
        <taxon>Craniata</taxon>
        <taxon>Vertebrata</taxon>
        <taxon>Cyclostomata</taxon>
        <taxon>Myxini</taxon>
        <taxon>Myxiniformes</taxon>
        <taxon>Myxinidae</taxon>
        <taxon>Eptatretinae</taxon>
        <taxon>Eptatretus</taxon>
    </lineage>
</organism>
<feature type="region of interest" description="Disordered" evidence="1">
    <location>
        <begin position="422"/>
        <end position="476"/>
    </location>
</feature>
<dbReference type="SMART" id="SM00028">
    <property type="entry name" value="TPR"/>
    <property type="match status" value="2"/>
</dbReference>
<feature type="region of interest" description="Disordered" evidence="1">
    <location>
        <begin position="1"/>
        <end position="22"/>
    </location>
</feature>
<sequence length="476" mass="53901">MGVESDMESTDSCPDLISSNSEDEFFNEPWKKRKAKDYGEVCDWLSTIHHRLLLEHAQKGLLRLLSPSLFDSSYRHPKLDCWARSHGLNCSTLKDYRWISVVELLEEAYWLVMFHLHSRLFTADLLELYQELESIPNFSNALSALEKSSELVKVRFKLRWGKNSLNQQALSYLLACWEVADTFTQLFLHGQDLSIELRIADINSDALRTFCQRAREKVMSKDLKGAVDVCTEATSHFPFTFFPYQNRSVCYMMLGDFNAAAADLKRALLLRPQWSQGFELLAIALHRCGWSQLALRLTRLALYKVKKKGLDPSDLLLQEEKLVAYCHQMKLLEEREKPLRDVGKHNTRLYKKQDLSSHKENSAQVASELPNLLPLKVWPWLLAPDGAPTISSSLSNNCNLSPTSKTIDTSSDNLHLTHGSDCNTSDACDTNLPDTRDPDALVTRDPDAPATRDPDAPATRDPDAPAPRDPDAPATP</sequence>
<dbReference type="Ensembl" id="ENSEBUT00000019351.1">
    <property type="protein sequence ID" value="ENSEBUP00000018775.1"/>
    <property type="gene ID" value="ENSEBUG00000011715.1"/>
</dbReference>